<proteinExistence type="predicted"/>
<feature type="domain" description="EGF-like" evidence="3">
    <location>
        <begin position="34"/>
        <end position="63"/>
    </location>
</feature>
<dbReference type="EMBL" id="JACKWZ010000060">
    <property type="protein sequence ID" value="KAF9418139.1"/>
    <property type="molecule type" value="Genomic_DNA"/>
</dbReference>
<dbReference type="InterPro" id="IPR000742">
    <property type="entry name" value="EGF"/>
</dbReference>
<feature type="compositionally biased region" description="Basic and acidic residues" evidence="1">
    <location>
        <begin position="205"/>
        <end position="221"/>
    </location>
</feature>
<dbReference type="PANTHER" id="PTHR39069:SF8">
    <property type="entry name" value="FI17111P1"/>
    <property type="match status" value="1"/>
</dbReference>
<reference evidence="4" key="1">
    <citation type="submission" date="2020-08" db="EMBL/GenBank/DDBJ databases">
        <title>Spodoptera exigua strain:BAW_Kor-Di-RS1 Genome sequencing and assembly.</title>
        <authorList>
            <person name="Kim J."/>
            <person name="Nam H.Y."/>
            <person name="Kwon M."/>
            <person name="Choi J.H."/>
            <person name="Cho S.R."/>
            <person name="Kim G.-H."/>
        </authorList>
    </citation>
    <scope>NUCLEOTIDE SEQUENCE</scope>
    <source>
        <strain evidence="4">BAW_Kor-Di-RS1</strain>
        <tissue evidence="4">Whole-body</tissue>
    </source>
</reference>
<dbReference type="PANTHER" id="PTHR39069">
    <property type="entry name" value="ECDYSONE-INDUCIBLE GENE E1, ISOFORM A"/>
    <property type="match status" value="1"/>
</dbReference>
<gene>
    <name evidence="4" type="ORF">HW555_004949</name>
</gene>
<dbReference type="SMART" id="SM00181">
    <property type="entry name" value="EGF"/>
    <property type="match status" value="5"/>
</dbReference>
<feature type="domain" description="EGF-like" evidence="3">
    <location>
        <begin position="243"/>
        <end position="278"/>
    </location>
</feature>
<keyword evidence="2" id="KW-0732">Signal</keyword>
<evidence type="ECO:0000256" key="1">
    <source>
        <dbReference type="SAM" id="MobiDB-lite"/>
    </source>
</evidence>
<name>A0A835L7V6_SPOEX</name>
<feature type="domain" description="EGF-like" evidence="3">
    <location>
        <begin position="429"/>
        <end position="463"/>
    </location>
</feature>
<feature type="signal peptide" evidence="2">
    <location>
        <begin position="1"/>
        <end position="21"/>
    </location>
</feature>
<evidence type="ECO:0000256" key="2">
    <source>
        <dbReference type="SAM" id="SignalP"/>
    </source>
</evidence>
<feature type="compositionally biased region" description="Low complexity" evidence="1">
    <location>
        <begin position="193"/>
        <end position="203"/>
    </location>
</feature>
<feature type="domain" description="EGF-like" evidence="3">
    <location>
        <begin position="379"/>
        <end position="420"/>
    </location>
</feature>
<evidence type="ECO:0000313" key="4">
    <source>
        <dbReference type="EMBL" id="KAF9418139.1"/>
    </source>
</evidence>
<dbReference type="AlphaFoldDB" id="A0A835L7V6"/>
<dbReference type="Proteomes" id="UP000648187">
    <property type="component" value="Unassembled WGS sequence"/>
</dbReference>
<feature type="region of interest" description="Disordered" evidence="1">
    <location>
        <begin position="193"/>
        <end position="229"/>
    </location>
</feature>
<feature type="chain" id="PRO_5032506677" description="EGF-like domain-containing protein" evidence="2">
    <location>
        <begin position="22"/>
        <end position="611"/>
    </location>
</feature>
<dbReference type="InterPro" id="IPR006149">
    <property type="entry name" value="EB_dom"/>
</dbReference>
<evidence type="ECO:0000259" key="3">
    <source>
        <dbReference type="SMART" id="SM00181"/>
    </source>
</evidence>
<accession>A0A835L7V6</accession>
<protein>
    <recommendedName>
        <fullName evidence="3">EGF-like domain-containing protein</fullName>
    </recommendedName>
</protein>
<comment type="caution">
    <text evidence="4">The sequence shown here is derived from an EMBL/GenBank/DDBJ whole genome shotgun (WGS) entry which is preliminary data.</text>
</comment>
<dbReference type="Pfam" id="PF01683">
    <property type="entry name" value="EB"/>
    <property type="match status" value="3"/>
</dbReference>
<keyword evidence="5" id="KW-1185">Reference proteome</keyword>
<feature type="domain" description="EGF-like" evidence="3">
    <location>
        <begin position="491"/>
        <end position="550"/>
    </location>
</feature>
<organism evidence="4 5">
    <name type="scientific">Spodoptera exigua</name>
    <name type="common">Beet armyworm</name>
    <name type="synonym">Noctua fulgens</name>
    <dbReference type="NCBI Taxonomy" id="7107"/>
    <lineage>
        <taxon>Eukaryota</taxon>
        <taxon>Metazoa</taxon>
        <taxon>Ecdysozoa</taxon>
        <taxon>Arthropoda</taxon>
        <taxon>Hexapoda</taxon>
        <taxon>Insecta</taxon>
        <taxon>Pterygota</taxon>
        <taxon>Neoptera</taxon>
        <taxon>Endopterygota</taxon>
        <taxon>Lepidoptera</taxon>
        <taxon>Glossata</taxon>
        <taxon>Ditrysia</taxon>
        <taxon>Noctuoidea</taxon>
        <taxon>Noctuidae</taxon>
        <taxon>Amphipyrinae</taxon>
        <taxon>Spodoptera</taxon>
    </lineage>
</organism>
<sequence>MCCKSYLLLIGIILHASLVQSTLIEIDICEQDSDCSSMPNLVCRAGSCVCRPGTENLFGNSCEPVAPYHASPCQLTVQCRALFMNFECRKTGDNEVGQCLCQAGHHYFSGRCWKSIDFGGKCTRSEECMGTLRDPYNLACVEGICSCAEGYYERQRGECRESSFNIDDDCLLNEDCQFPNGICDTTTFKCTTSTSSSLTKTSLPRNEDHDNQESRMMERETQSVSNNSTSLSVTSLARVHTTACNSNDGCSNGFVCTAYGYCACPRGYYANAAGTMCLAELGSPSADNQCVGFLAQVREGICKCPKNFYYNENMRDCIKATRRPTDACANDEMCHTFGGSARCGEPGQFELRSCDCIPEEAVWDADREICRLFAGIGESCEVDSDCLAGNMDILCVLDESGQGRVCSCPEGYSNIDGLCLTTGLSLGDSCQMTIECTETPHTECIDGQCSCSEGYQALEGTCASVIGGSCVEDNDCITENSICDIENNTCQCSESFVGYDYVCWPHLVNHVTPCSVTAQCLIATGEASSCENGRCECFEGYHLRLFETCSRSSECFLEDITDRVQCRNSQCQCSFEYPYSEELNTCMSSASTTVGSIFMTILALIYVKLHY</sequence>
<evidence type="ECO:0000313" key="5">
    <source>
        <dbReference type="Proteomes" id="UP000648187"/>
    </source>
</evidence>